<keyword evidence="2" id="KW-1185">Reference proteome</keyword>
<sequence>MSSTDSQVPEFDDTLNDIDNDIDEIVPIKTRGKGNVYDFYKTLSLQEFKADYNISINEQQLVQCFKCSPDIPSCNQLAYLIQCNEQVTIFLEDGQHGHEIKNERGIPEVVKNEIIKLYDVGNTAPKTILRALEKQGIECPLKSQLSIWFGYNFA</sequence>
<proteinExistence type="predicted"/>
<name>A0A814AK68_9BILA</name>
<evidence type="ECO:0000313" key="2">
    <source>
        <dbReference type="Proteomes" id="UP000663879"/>
    </source>
</evidence>
<comment type="caution">
    <text evidence="1">The sequence shown here is derived from an EMBL/GenBank/DDBJ whole genome shotgun (WGS) entry which is preliminary data.</text>
</comment>
<dbReference type="AlphaFoldDB" id="A0A814AK68"/>
<dbReference type="OrthoDB" id="119028at2759"/>
<accession>A0A814AK68</accession>
<organism evidence="1 2">
    <name type="scientific">Brachionus calyciflorus</name>
    <dbReference type="NCBI Taxonomy" id="104777"/>
    <lineage>
        <taxon>Eukaryota</taxon>
        <taxon>Metazoa</taxon>
        <taxon>Spiralia</taxon>
        <taxon>Gnathifera</taxon>
        <taxon>Rotifera</taxon>
        <taxon>Eurotatoria</taxon>
        <taxon>Monogononta</taxon>
        <taxon>Pseudotrocha</taxon>
        <taxon>Ploima</taxon>
        <taxon>Brachionidae</taxon>
        <taxon>Brachionus</taxon>
    </lineage>
</organism>
<evidence type="ECO:0000313" key="1">
    <source>
        <dbReference type="EMBL" id="CAF0913030.1"/>
    </source>
</evidence>
<protein>
    <submittedName>
        <fullName evidence="1">Uncharacterized protein</fullName>
    </submittedName>
</protein>
<dbReference type="Proteomes" id="UP000663879">
    <property type="component" value="Unassembled WGS sequence"/>
</dbReference>
<reference evidence="1" key="1">
    <citation type="submission" date="2021-02" db="EMBL/GenBank/DDBJ databases">
        <authorList>
            <person name="Nowell W R."/>
        </authorList>
    </citation>
    <scope>NUCLEOTIDE SEQUENCE</scope>
    <source>
        <strain evidence="1">Ploen Becks lab</strain>
    </source>
</reference>
<gene>
    <name evidence="1" type="ORF">OXX778_LOCUS12003</name>
</gene>
<dbReference type="EMBL" id="CAJNOC010002111">
    <property type="protein sequence ID" value="CAF0913030.1"/>
    <property type="molecule type" value="Genomic_DNA"/>
</dbReference>